<keyword evidence="9" id="KW-0460">Magnesium</keyword>
<evidence type="ECO:0000256" key="2">
    <source>
        <dbReference type="ARBA" id="ARBA00022679"/>
    </source>
</evidence>
<evidence type="ECO:0000256" key="6">
    <source>
        <dbReference type="ARBA" id="ARBA00022750"/>
    </source>
</evidence>
<evidence type="ECO:0000259" key="15">
    <source>
        <dbReference type="PROSITE" id="PS50994"/>
    </source>
</evidence>
<dbReference type="PANTHER" id="PTHR37984:SF5">
    <property type="entry name" value="PROTEIN NYNRIN-LIKE"/>
    <property type="match status" value="1"/>
</dbReference>
<dbReference type="InterPro" id="IPR001584">
    <property type="entry name" value="Integrase_cat-core"/>
</dbReference>
<evidence type="ECO:0000256" key="4">
    <source>
        <dbReference type="ARBA" id="ARBA00022722"/>
    </source>
</evidence>
<dbReference type="Pfam" id="PF00078">
    <property type="entry name" value="RVT_1"/>
    <property type="match status" value="1"/>
</dbReference>
<dbReference type="Proteomes" id="UP001151760">
    <property type="component" value="Unassembled WGS sequence"/>
</dbReference>
<keyword evidence="7" id="KW-0255">Endonuclease</keyword>
<gene>
    <name evidence="16" type="ORF">Tco_0772099</name>
</gene>
<dbReference type="Gene3D" id="3.30.70.270">
    <property type="match status" value="2"/>
</dbReference>
<evidence type="ECO:0000313" key="17">
    <source>
        <dbReference type="Proteomes" id="UP001151760"/>
    </source>
</evidence>
<dbReference type="Pfam" id="PF17921">
    <property type="entry name" value="Integrase_H2C2"/>
    <property type="match status" value="1"/>
</dbReference>
<dbReference type="GO" id="GO:0003964">
    <property type="term" value="F:RNA-directed DNA polymerase activity"/>
    <property type="evidence" value="ECO:0007669"/>
    <property type="project" value="UniProtKB-KW"/>
</dbReference>
<keyword evidence="4" id="KW-0540">Nuclease</keyword>
<dbReference type="PROSITE" id="PS50994">
    <property type="entry name" value="INTEGRASE"/>
    <property type="match status" value="1"/>
</dbReference>
<name>A0ABQ4ZKR1_9ASTR</name>
<keyword evidence="3" id="KW-0548">Nucleotidyltransferase</keyword>
<dbReference type="CDD" id="cd09274">
    <property type="entry name" value="RNase_HI_RT_Ty3"/>
    <property type="match status" value="1"/>
</dbReference>
<evidence type="ECO:0000313" key="16">
    <source>
        <dbReference type="EMBL" id="GJS89463.1"/>
    </source>
</evidence>
<keyword evidence="12" id="KW-0239">DNA-directed DNA polymerase</keyword>
<keyword evidence="2" id="KW-0808">Transferase</keyword>
<dbReference type="InterPro" id="IPR041588">
    <property type="entry name" value="Integrase_H2C2"/>
</dbReference>
<evidence type="ECO:0000256" key="7">
    <source>
        <dbReference type="ARBA" id="ARBA00022759"/>
    </source>
</evidence>
<dbReference type="InterPro" id="IPR012337">
    <property type="entry name" value="RNaseH-like_sf"/>
</dbReference>
<dbReference type="PANTHER" id="PTHR37984">
    <property type="entry name" value="PROTEIN CBG26694"/>
    <property type="match status" value="1"/>
</dbReference>
<dbReference type="Pfam" id="PF17917">
    <property type="entry name" value="RT_RNaseH"/>
    <property type="match status" value="1"/>
</dbReference>
<reference evidence="16" key="1">
    <citation type="journal article" date="2022" name="Int. J. Mol. Sci.">
        <title>Draft Genome of Tanacetum Coccineum: Genomic Comparison of Closely Related Tanacetum-Family Plants.</title>
        <authorList>
            <person name="Yamashiro T."/>
            <person name="Shiraishi A."/>
            <person name="Nakayama K."/>
            <person name="Satake H."/>
        </authorList>
    </citation>
    <scope>NUCLEOTIDE SEQUENCE</scope>
</reference>
<dbReference type="CDD" id="cd01647">
    <property type="entry name" value="RT_LTR"/>
    <property type="match status" value="1"/>
</dbReference>
<dbReference type="SUPFAM" id="SSF56672">
    <property type="entry name" value="DNA/RNA polymerases"/>
    <property type="match status" value="1"/>
</dbReference>
<evidence type="ECO:0000256" key="10">
    <source>
        <dbReference type="ARBA" id="ARBA00022908"/>
    </source>
</evidence>
<evidence type="ECO:0000256" key="13">
    <source>
        <dbReference type="ARBA" id="ARBA00023125"/>
    </source>
</evidence>
<keyword evidence="13" id="KW-0238">DNA-binding</keyword>
<dbReference type="InterPro" id="IPR036397">
    <property type="entry name" value="RNaseH_sf"/>
</dbReference>
<keyword evidence="5" id="KW-0479">Metal-binding</keyword>
<keyword evidence="11 16" id="KW-0695">RNA-directed DNA polymerase</keyword>
<evidence type="ECO:0000256" key="3">
    <source>
        <dbReference type="ARBA" id="ARBA00022695"/>
    </source>
</evidence>
<keyword evidence="14" id="KW-0233">DNA recombination</keyword>
<evidence type="ECO:0000256" key="14">
    <source>
        <dbReference type="ARBA" id="ARBA00023172"/>
    </source>
</evidence>
<keyword evidence="8" id="KW-0378">Hydrolase</keyword>
<dbReference type="Gene3D" id="3.10.10.10">
    <property type="entry name" value="HIV Type 1 Reverse Transcriptase, subunit A, domain 1"/>
    <property type="match status" value="1"/>
</dbReference>
<dbReference type="InterPro" id="IPR043502">
    <property type="entry name" value="DNA/RNA_pol_sf"/>
</dbReference>
<evidence type="ECO:0000256" key="1">
    <source>
        <dbReference type="ARBA" id="ARBA00022670"/>
    </source>
</evidence>
<evidence type="ECO:0000256" key="9">
    <source>
        <dbReference type="ARBA" id="ARBA00022842"/>
    </source>
</evidence>
<accession>A0ABQ4ZKR1</accession>
<dbReference type="InterPro" id="IPR041373">
    <property type="entry name" value="RT_RNaseH"/>
</dbReference>
<dbReference type="Pfam" id="PF24626">
    <property type="entry name" value="SH3_Tf2-1"/>
    <property type="match status" value="1"/>
</dbReference>
<dbReference type="InterPro" id="IPR056924">
    <property type="entry name" value="SH3_Tf2-1"/>
</dbReference>
<evidence type="ECO:0000256" key="11">
    <source>
        <dbReference type="ARBA" id="ARBA00022918"/>
    </source>
</evidence>
<keyword evidence="1" id="KW-0645">Protease</keyword>
<feature type="domain" description="Integrase catalytic" evidence="15">
    <location>
        <begin position="671"/>
        <end position="834"/>
    </location>
</feature>
<dbReference type="InterPro" id="IPR043128">
    <property type="entry name" value="Rev_trsase/Diguanyl_cyclase"/>
</dbReference>
<dbReference type="EMBL" id="BQNB010011352">
    <property type="protein sequence ID" value="GJS89463.1"/>
    <property type="molecule type" value="Genomic_DNA"/>
</dbReference>
<dbReference type="Gene3D" id="3.30.420.10">
    <property type="entry name" value="Ribonuclease H-like superfamily/Ribonuclease H"/>
    <property type="match status" value="1"/>
</dbReference>
<dbReference type="Gene3D" id="1.10.340.70">
    <property type="match status" value="1"/>
</dbReference>
<dbReference type="SUPFAM" id="SSF53098">
    <property type="entry name" value="Ribonuclease H-like"/>
    <property type="match status" value="1"/>
</dbReference>
<keyword evidence="6" id="KW-0064">Aspartyl protease</keyword>
<proteinExistence type="predicted"/>
<protein>
    <submittedName>
        <fullName evidence="16">Reverse transcriptase domain-containing protein</fullName>
    </submittedName>
</protein>
<evidence type="ECO:0000256" key="5">
    <source>
        <dbReference type="ARBA" id="ARBA00022723"/>
    </source>
</evidence>
<sequence length="1040" mass="120325">MDCLSKYHAMIAYAEKIVRILWGNETLIFHGDGSNNGHESRLNIISCTKTQKYLLEGCPIFLAQVTMKKAEDKSKEKQLEKVPIVQDFLEVFPEDLPGIRLTRQVEFQIDLKPSFVPVARAPYRLDPSKMKELSDQLKELSDKGFIRPSSSAWGALVLFVKKMDGSFRMCIDYRELNKLTVKNRYLLPRIDDLFDQLQGSSINSKIDLGSGYHQLRVREEDIPKTAFKTRYGHYDSFGLTNAPAVFMDLMNRVCKPYLDKFVIVFIDDILIYSKNKEEHAEHLKLILELLKKEQLYAKFSKCEFWIPKVQFLGHVIDSQGIHVDPAKIESVKDWASPKSATEIRQFLGLAGYYRRFIEGFSKIAKPMTKLTQKKIKFDWSDKAEAAFQLIKQKLCSAPILALPEGNEDFITYCDASIKGLGAMLMQREKVIAYASRQLKIYEKDYTTHDLELGAVVFSLKICRHYLYGTKCTVFTDHKSLQHILDQKELNMRQRHWLELLSDYDCEIRYHPGKANVVADALSRKERVKPLRVRALVMTIGLDLPKRILEAQIEARKPENLKSEDVGGMLIENSKDPEKPRKEKLEPRADGTLCLNNRSWLPRYGDLRTLIMHESHKSKYSVHPGSDKMYQDMKQLYWWPNMKADIATYVSKCLTCLRVKAEHQKPSGLLVQPAIPQWKWENITMDFVTKLPRTQSGNDTIWVIVDRLTKSAHFLPMRETDPMDKLARLYLKEVVTRHGIPVSIICDRDPRFTSNFWRSFQKAMGTRLDMSTAYHPETDGQSERTIQTLEDMLRACVIDFGNGWEGHLPLIEFSYNNSYHASIKAAPFEALYGRKCRSPVCWAEVGDARLTGPELVHETTEKIVQIKQRMQAARDRQKSYADVRRKPLEFQVGDRVMLKVSPWKGVVRFGKRGKLNPRYIGPFKVLAKVGTVAYRLELPQQLSRVHSTFHVSNLKKCLSGEPLAVPLEEIHIDDKLHFVEKLVEILERETKKLRRSRIPIIKVRWNSKRGPEFTRIREESVREIINTSSQKNRHLRKNVAS</sequence>
<keyword evidence="17" id="KW-1185">Reference proteome</keyword>
<dbReference type="InterPro" id="IPR050951">
    <property type="entry name" value="Retrovirus_Pol_polyprotein"/>
</dbReference>
<evidence type="ECO:0000256" key="8">
    <source>
        <dbReference type="ARBA" id="ARBA00022801"/>
    </source>
</evidence>
<evidence type="ECO:0000256" key="12">
    <source>
        <dbReference type="ARBA" id="ARBA00022932"/>
    </source>
</evidence>
<keyword evidence="10" id="KW-0229">DNA integration</keyword>
<comment type="caution">
    <text evidence="16">The sequence shown here is derived from an EMBL/GenBank/DDBJ whole genome shotgun (WGS) entry which is preliminary data.</text>
</comment>
<reference evidence="16" key="2">
    <citation type="submission" date="2022-01" db="EMBL/GenBank/DDBJ databases">
        <authorList>
            <person name="Yamashiro T."/>
            <person name="Shiraishi A."/>
            <person name="Satake H."/>
            <person name="Nakayama K."/>
        </authorList>
    </citation>
    <scope>NUCLEOTIDE SEQUENCE</scope>
</reference>
<dbReference type="InterPro" id="IPR000477">
    <property type="entry name" value="RT_dom"/>
</dbReference>
<organism evidence="16 17">
    <name type="scientific">Tanacetum coccineum</name>
    <dbReference type="NCBI Taxonomy" id="301880"/>
    <lineage>
        <taxon>Eukaryota</taxon>
        <taxon>Viridiplantae</taxon>
        <taxon>Streptophyta</taxon>
        <taxon>Embryophyta</taxon>
        <taxon>Tracheophyta</taxon>
        <taxon>Spermatophyta</taxon>
        <taxon>Magnoliopsida</taxon>
        <taxon>eudicotyledons</taxon>
        <taxon>Gunneridae</taxon>
        <taxon>Pentapetalae</taxon>
        <taxon>asterids</taxon>
        <taxon>campanulids</taxon>
        <taxon>Asterales</taxon>
        <taxon>Asteraceae</taxon>
        <taxon>Asteroideae</taxon>
        <taxon>Anthemideae</taxon>
        <taxon>Anthemidinae</taxon>
        <taxon>Tanacetum</taxon>
    </lineage>
</organism>